<evidence type="ECO:0000256" key="1">
    <source>
        <dbReference type="ARBA" id="ARBA00001946"/>
    </source>
</evidence>
<organism evidence="16 17">
    <name type="scientific">Coccomyxa subellipsoidea</name>
    <dbReference type="NCBI Taxonomy" id="248742"/>
    <lineage>
        <taxon>Eukaryota</taxon>
        <taxon>Viridiplantae</taxon>
        <taxon>Chlorophyta</taxon>
        <taxon>core chlorophytes</taxon>
        <taxon>Trebouxiophyceae</taxon>
        <taxon>Trebouxiophyceae incertae sedis</taxon>
        <taxon>Coccomyxaceae</taxon>
        <taxon>Coccomyxa</taxon>
    </lineage>
</organism>
<evidence type="ECO:0000259" key="13">
    <source>
        <dbReference type="Pfam" id="PF05770"/>
    </source>
</evidence>
<keyword evidence="17" id="KW-1185">Reference proteome</keyword>
<keyword evidence="7" id="KW-0547">Nucleotide-binding</keyword>
<evidence type="ECO:0000313" key="17">
    <source>
        <dbReference type="Proteomes" id="UP001491310"/>
    </source>
</evidence>
<evidence type="ECO:0000256" key="12">
    <source>
        <dbReference type="SAM" id="Phobius"/>
    </source>
</evidence>
<dbReference type="PROSITE" id="PS51375">
    <property type="entry name" value="PPR"/>
    <property type="match status" value="3"/>
</dbReference>
<feature type="repeat" description="PPR" evidence="11">
    <location>
        <begin position="522"/>
        <end position="556"/>
    </location>
</feature>
<dbReference type="Gene3D" id="3.30.470.20">
    <property type="entry name" value="ATP-grasp fold, B domain"/>
    <property type="match status" value="1"/>
</dbReference>
<dbReference type="Pfam" id="PF17927">
    <property type="entry name" value="Ins134_P3_kin_N"/>
    <property type="match status" value="1"/>
</dbReference>
<comment type="subunit">
    <text evidence="3">Monomer.</text>
</comment>
<evidence type="ECO:0000256" key="7">
    <source>
        <dbReference type="ARBA" id="ARBA00022741"/>
    </source>
</evidence>
<evidence type="ECO:0000256" key="5">
    <source>
        <dbReference type="ARBA" id="ARBA00022723"/>
    </source>
</evidence>
<feature type="transmembrane region" description="Helical" evidence="12">
    <location>
        <begin position="694"/>
        <end position="715"/>
    </location>
</feature>
<keyword evidence="6" id="KW-0677">Repeat</keyword>
<keyword evidence="12" id="KW-1133">Transmembrane helix</keyword>
<protein>
    <recommendedName>
        <fullName evidence="18">Inositol-1,3,4-trisphosphate 5/6-kinase</fullName>
    </recommendedName>
</protein>
<feature type="domain" description="PROP1-like PPR" evidence="14">
    <location>
        <begin position="407"/>
        <end position="573"/>
    </location>
</feature>
<keyword evidence="12" id="KW-0812">Transmembrane</keyword>
<dbReference type="NCBIfam" id="TIGR00756">
    <property type="entry name" value="PPR"/>
    <property type="match status" value="3"/>
</dbReference>
<dbReference type="Pfam" id="PF17177">
    <property type="entry name" value="PPR_long"/>
    <property type="match status" value="1"/>
</dbReference>
<dbReference type="Gene3D" id="1.25.40.10">
    <property type="entry name" value="Tetratricopeptide repeat domain"/>
    <property type="match status" value="1"/>
</dbReference>
<comment type="similarity">
    <text evidence="2">Belongs to the ITPK1 family.</text>
</comment>
<accession>A0ABR2YYB3</accession>
<dbReference type="InterPro" id="IPR040464">
    <property type="entry name" value="InsP(3)kin_ATP-grasp"/>
</dbReference>
<keyword evidence="8" id="KW-0418">Kinase</keyword>
<dbReference type="PANTHER" id="PTHR14217">
    <property type="entry name" value="INOSITOL-TETRAKISPHOSPHATE 1-KINASE"/>
    <property type="match status" value="1"/>
</dbReference>
<dbReference type="InterPro" id="IPR002885">
    <property type="entry name" value="PPR_rpt"/>
</dbReference>
<dbReference type="PANTHER" id="PTHR14217:SF39">
    <property type="entry name" value="INOSITOL-TETRAKISPHOSPHATE 1-KINASE 3"/>
    <property type="match status" value="1"/>
</dbReference>
<evidence type="ECO:0000259" key="15">
    <source>
        <dbReference type="Pfam" id="PF17927"/>
    </source>
</evidence>
<feature type="domain" description="Inositol 1,3,4-trisphosphate 5/6-kinase ATP-grasp" evidence="13">
    <location>
        <begin position="117"/>
        <end position="325"/>
    </location>
</feature>
<keyword evidence="4" id="KW-0808">Transferase</keyword>
<keyword evidence="10" id="KW-0460">Magnesium</keyword>
<evidence type="ECO:0000256" key="11">
    <source>
        <dbReference type="PROSITE-ProRule" id="PRU00708"/>
    </source>
</evidence>
<dbReference type="InterPro" id="IPR011990">
    <property type="entry name" value="TPR-like_helical_dom_sf"/>
</dbReference>
<evidence type="ECO:0000256" key="8">
    <source>
        <dbReference type="ARBA" id="ARBA00022777"/>
    </source>
</evidence>
<keyword evidence="5" id="KW-0479">Metal-binding</keyword>
<evidence type="ECO:0008006" key="18">
    <source>
        <dbReference type="Google" id="ProtNLM"/>
    </source>
</evidence>
<dbReference type="InterPro" id="IPR008656">
    <property type="entry name" value="Inositol_tetrakis-P_1-kinase"/>
</dbReference>
<dbReference type="InterPro" id="IPR041429">
    <property type="entry name" value="ITPK1_N"/>
</dbReference>
<name>A0ABR2YYB3_9CHLO</name>
<dbReference type="Pfam" id="PF05770">
    <property type="entry name" value="Ins134_P3_kin"/>
    <property type="match status" value="1"/>
</dbReference>
<keyword evidence="12" id="KW-0472">Membrane</keyword>
<sequence>MTEDGRAEQPRRVVGIALLPAKAKKHLGPKLIETAAQGGIDIRPIHMGRPLKEQGPFDILLHKIRRKEWEEELAEYSKEHPHMRIVDSFDRIRPIMSRFSMLAPFDKDICLSGPQRERVRVCAPQQISIPEGCTREQARKLLAEAGMEPPLLAKPLWADGRDGAHGLAVIHQVEGVEQLVSGEGPRGFGLPAMLQQYVEHGGCLFKIFVMGPIVVMVRRPSLHIPVPPEDVQDEAGFIQTIARISSFQSELAGTAVLQGDPPQWVVQGLAQELRRRLGLNLFNFDLLQPSPNQPGRVPDGADYMVIDINYFPGFEKLPNYENLMAQVTTRYGGTTVLNPSVASLKRDFLESVRGNDKDRAQQLRQRLTEASKDSDISWVHNAIINMHARRREPELAFAVAEEIGPGLDSFSYAGLLNACAKAQHPPYALPVQYVQRAQQIFEDMIARGIVPSTVHYHTLMDCQAKAGKAEEAIATFKAMQQSGLLPSTRTLNILLSACARAKQPLRAIEIMDDLVTQGVKSDVITWNTLLSAFAKAKHIDGAYQVWQQMQQSGVTPDRFTQRALSEAFAGNVAMAAQIVQEADWLQQKMGDSGNSSASNLGRDGQDVGGKLRVHQGADLRASDAADQMTASVSRPFLLNLHGLSQSAARIALVQRLDYLTFAHIQHTLPSRKGEEQHKESEFKSRFFHMAGMQYMLVALGLSAVLSAMYVVPLILDHAL</sequence>
<comment type="caution">
    <text evidence="16">The sequence shown here is derived from an EMBL/GenBank/DDBJ whole genome shotgun (WGS) entry which is preliminary data.</text>
</comment>
<feature type="repeat" description="PPR" evidence="11">
    <location>
        <begin position="487"/>
        <end position="521"/>
    </location>
</feature>
<feature type="domain" description="Inositol-tetrakisphosphate 1-kinase N-terminal" evidence="15">
    <location>
        <begin position="13"/>
        <end position="90"/>
    </location>
</feature>
<evidence type="ECO:0000256" key="2">
    <source>
        <dbReference type="ARBA" id="ARBA00009601"/>
    </source>
</evidence>
<dbReference type="EMBL" id="JALJOT010000003">
    <property type="protein sequence ID" value="KAK9916604.1"/>
    <property type="molecule type" value="Genomic_DNA"/>
</dbReference>
<evidence type="ECO:0000256" key="6">
    <source>
        <dbReference type="ARBA" id="ARBA00022737"/>
    </source>
</evidence>
<evidence type="ECO:0000313" key="16">
    <source>
        <dbReference type="EMBL" id="KAK9916604.1"/>
    </source>
</evidence>
<reference evidence="16 17" key="1">
    <citation type="journal article" date="2024" name="Nat. Commun.">
        <title>Phylogenomics reveals the evolutionary origins of lichenization in chlorophyte algae.</title>
        <authorList>
            <person name="Puginier C."/>
            <person name="Libourel C."/>
            <person name="Otte J."/>
            <person name="Skaloud P."/>
            <person name="Haon M."/>
            <person name="Grisel S."/>
            <person name="Petersen M."/>
            <person name="Berrin J.G."/>
            <person name="Delaux P.M."/>
            <person name="Dal Grande F."/>
            <person name="Keller J."/>
        </authorList>
    </citation>
    <scope>NUCLEOTIDE SEQUENCE [LARGE SCALE GENOMIC DNA]</scope>
    <source>
        <strain evidence="16 17">SAG 216-7</strain>
    </source>
</reference>
<proteinExistence type="inferred from homology"/>
<evidence type="ECO:0000259" key="14">
    <source>
        <dbReference type="Pfam" id="PF17177"/>
    </source>
</evidence>
<evidence type="ECO:0000256" key="10">
    <source>
        <dbReference type="ARBA" id="ARBA00022842"/>
    </source>
</evidence>
<evidence type="ECO:0000256" key="9">
    <source>
        <dbReference type="ARBA" id="ARBA00022840"/>
    </source>
</evidence>
<dbReference type="Proteomes" id="UP001491310">
    <property type="component" value="Unassembled WGS sequence"/>
</dbReference>
<dbReference type="InterPro" id="IPR033443">
    <property type="entry name" value="PROP1-like_PPR_dom"/>
</dbReference>
<evidence type="ECO:0000256" key="4">
    <source>
        <dbReference type="ARBA" id="ARBA00022679"/>
    </source>
</evidence>
<gene>
    <name evidence="16" type="ORF">WJX75_004769</name>
</gene>
<comment type="cofactor">
    <cofactor evidence="1">
        <name>Mg(2+)</name>
        <dbReference type="ChEBI" id="CHEBI:18420"/>
    </cofactor>
</comment>
<keyword evidence="9" id="KW-0067">ATP-binding</keyword>
<evidence type="ECO:0000256" key="3">
    <source>
        <dbReference type="ARBA" id="ARBA00011245"/>
    </source>
</evidence>
<feature type="repeat" description="PPR" evidence="11">
    <location>
        <begin position="452"/>
        <end position="486"/>
    </location>
</feature>